<dbReference type="InterPro" id="IPR001138">
    <property type="entry name" value="Zn2Cys6_DnaBD"/>
</dbReference>
<feature type="region of interest" description="Disordered" evidence="6">
    <location>
        <begin position="92"/>
        <end position="136"/>
    </location>
</feature>
<dbReference type="Pfam" id="PF04082">
    <property type="entry name" value="Fungal_trans"/>
    <property type="match status" value="1"/>
</dbReference>
<reference evidence="8" key="1">
    <citation type="submission" date="2022-07" db="EMBL/GenBank/DDBJ databases">
        <title>Phylogenomic reconstructions and comparative analyses of Kickxellomycotina fungi.</title>
        <authorList>
            <person name="Reynolds N.K."/>
            <person name="Stajich J.E."/>
            <person name="Barry K."/>
            <person name="Grigoriev I.V."/>
            <person name="Crous P."/>
            <person name="Smith M.E."/>
        </authorList>
    </citation>
    <scope>NUCLEOTIDE SEQUENCE</scope>
    <source>
        <strain evidence="8">RSA 1196</strain>
    </source>
</reference>
<dbReference type="Proteomes" id="UP001150925">
    <property type="component" value="Unassembled WGS sequence"/>
</dbReference>
<proteinExistence type="predicted"/>
<evidence type="ECO:0000256" key="6">
    <source>
        <dbReference type="SAM" id="MobiDB-lite"/>
    </source>
</evidence>
<keyword evidence="2" id="KW-0479">Metal-binding</keyword>
<keyword evidence="9" id="KW-1185">Reference proteome</keyword>
<dbReference type="SMART" id="SM00066">
    <property type="entry name" value="GAL4"/>
    <property type="match status" value="1"/>
</dbReference>
<accession>A0A9W8E5J3</accession>
<feature type="compositionally biased region" description="Basic residues" evidence="6">
    <location>
        <begin position="198"/>
        <end position="208"/>
    </location>
</feature>
<feature type="compositionally biased region" description="Low complexity" evidence="6">
    <location>
        <begin position="16"/>
        <end position="29"/>
    </location>
</feature>
<dbReference type="SUPFAM" id="SSF57701">
    <property type="entry name" value="Zn2/Cys6 DNA-binding domain"/>
    <property type="match status" value="1"/>
</dbReference>
<gene>
    <name evidence="8" type="ORF">IWQ62_000909</name>
</gene>
<feature type="compositionally biased region" description="Polar residues" evidence="6">
    <location>
        <begin position="1"/>
        <end position="15"/>
    </location>
</feature>
<comment type="caution">
    <text evidence="8">The sequence shown here is derived from an EMBL/GenBank/DDBJ whole genome shotgun (WGS) entry which is preliminary data.</text>
</comment>
<dbReference type="EMBL" id="JANBPY010000109">
    <property type="protein sequence ID" value="KAJ1968986.1"/>
    <property type="molecule type" value="Genomic_DNA"/>
</dbReference>
<dbReference type="PROSITE" id="PS50048">
    <property type="entry name" value="ZN2_CY6_FUNGAL_2"/>
    <property type="match status" value="1"/>
</dbReference>
<evidence type="ECO:0000256" key="1">
    <source>
        <dbReference type="ARBA" id="ARBA00004123"/>
    </source>
</evidence>
<evidence type="ECO:0000256" key="4">
    <source>
        <dbReference type="ARBA" id="ARBA00023163"/>
    </source>
</evidence>
<dbReference type="GO" id="GO:0000981">
    <property type="term" value="F:DNA-binding transcription factor activity, RNA polymerase II-specific"/>
    <property type="evidence" value="ECO:0007669"/>
    <property type="project" value="InterPro"/>
</dbReference>
<dbReference type="CDD" id="cd12148">
    <property type="entry name" value="fungal_TF_MHR"/>
    <property type="match status" value="1"/>
</dbReference>
<dbReference type="PROSITE" id="PS00463">
    <property type="entry name" value="ZN2_CY6_FUNGAL_1"/>
    <property type="match status" value="1"/>
</dbReference>
<evidence type="ECO:0000256" key="3">
    <source>
        <dbReference type="ARBA" id="ARBA00023015"/>
    </source>
</evidence>
<dbReference type="PANTHER" id="PTHR47338">
    <property type="entry name" value="ZN(II)2CYS6 TRANSCRIPTION FACTOR (EUROFUNG)-RELATED"/>
    <property type="match status" value="1"/>
</dbReference>
<feature type="compositionally biased region" description="Low complexity" evidence="6">
    <location>
        <begin position="800"/>
        <end position="812"/>
    </location>
</feature>
<evidence type="ECO:0000256" key="5">
    <source>
        <dbReference type="ARBA" id="ARBA00023242"/>
    </source>
</evidence>
<evidence type="ECO:0000313" key="9">
    <source>
        <dbReference type="Proteomes" id="UP001150925"/>
    </source>
</evidence>
<comment type="subcellular location">
    <subcellularLocation>
        <location evidence="1">Nucleus</location>
    </subcellularLocation>
</comment>
<keyword evidence="3" id="KW-0805">Transcription regulation</keyword>
<sequence>MGSPSSQTPSNVSVRSTSSSSLTSLSSSSAGIYLQSCDFCRRRKRKCDRLRPQCSNCAKQGVECLYSKSKLSQSPDSQSFSTRPAFRVDTALHRGPAGTDSNSGSSDRGHAGGATAEGTSRSDDGHPLISRTGSTVPRALTKSAVVEAGASKTGERDTLTAPVVAAGATAVMEGTAVSAHPYQVDVWSVDIPESSTAQKRKNTSRKPKNGMEETTGRLGEVQDRLERLMGKFDHVVRLVEQKEFAIRDFFTHLPPGYRYYPLYAMSTRLLIRQRDLTHSFEKTRWLNPAVIEDMVNNLFHYMNPLYIPLHPFVMECVQGKRPLDFLTFACFAAVCRTSKQAGVVSNPPYMSGSQYYQQALNMLPAAIEEASIPNLLGIMCVSMYENGLGRRNNSLFYSRVGARMAQQLGLHQLDKARALEKRAPKPDAMMDLKRRIWWLVHHQEASDALQQMEEPSIMADQCFTSAPVSDKVLLSWYAQQGYVPPRVMYDLCSLSSEGHHHDEYSPSAVSIQVVEFTLPIVRLNNRARGGVLTALSLYLETNRTMAKSYSSMPPLFHLSPETGKFDYDRQPLTLLNLALLNGLFQVPLTILNWDISLVRYDGEDARNLLSGDTKSDDCVAQLNGLAVPDYARHRCLYAALNLLRSNLILEKIDTVYSSSISIHFAMQTTLVFLRELALINFDYRSFLWLVIARLIRHMDDTGQQWVSGGQTAELARGIIATCLSKHGKLTELTTQANKHVFFVLPTVLVNRLLSEVKRSIAKLGPQFNLRNSPTSTPGGSAGTAPEGVSAPCNDPAQDTSSQRSSSGFSSSKQSEDNSPQPSGSGCELSTTSTEPKGMTALATVYARLEYISQAIPRRQAPLPKVSTQDMLRGQDVLNVLVNQILDGAKLLSRLPKTGNYEQSLRKSHQEQAKAFVAQFQPDPSLSEHEILEAINEYLD</sequence>
<dbReference type="Gene3D" id="4.10.240.10">
    <property type="entry name" value="Zn(2)-C6 fungal-type DNA-binding domain"/>
    <property type="match status" value="1"/>
</dbReference>
<dbReference type="GO" id="GO:0008270">
    <property type="term" value="F:zinc ion binding"/>
    <property type="evidence" value="ECO:0007669"/>
    <property type="project" value="InterPro"/>
</dbReference>
<feature type="domain" description="Zn(2)-C6 fungal-type" evidence="7">
    <location>
        <begin position="36"/>
        <end position="66"/>
    </location>
</feature>
<feature type="region of interest" description="Disordered" evidence="6">
    <location>
        <begin position="193"/>
        <end position="215"/>
    </location>
</feature>
<dbReference type="InterPro" id="IPR050815">
    <property type="entry name" value="TF_fung"/>
</dbReference>
<evidence type="ECO:0000256" key="2">
    <source>
        <dbReference type="ARBA" id="ARBA00022723"/>
    </source>
</evidence>
<dbReference type="OrthoDB" id="3266505at2759"/>
<organism evidence="8 9">
    <name type="scientific">Dispira parvispora</name>
    <dbReference type="NCBI Taxonomy" id="1520584"/>
    <lineage>
        <taxon>Eukaryota</taxon>
        <taxon>Fungi</taxon>
        <taxon>Fungi incertae sedis</taxon>
        <taxon>Zoopagomycota</taxon>
        <taxon>Kickxellomycotina</taxon>
        <taxon>Dimargaritomycetes</taxon>
        <taxon>Dimargaritales</taxon>
        <taxon>Dimargaritaceae</taxon>
        <taxon>Dispira</taxon>
    </lineage>
</organism>
<feature type="region of interest" description="Disordered" evidence="6">
    <location>
        <begin position="766"/>
        <end position="834"/>
    </location>
</feature>
<feature type="region of interest" description="Disordered" evidence="6">
    <location>
        <begin position="1"/>
        <end position="29"/>
    </location>
</feature>
<dbReference type="PANTHER" id="PTHR47338:SF5">
    <property type="entry name" value="ZN(II)2CYS6 TRANSCRIPTION FACTOR (EUROFUNG)"/>
    <property type="match status" value="1"/>
</dbReference>
<dbReference type="InterPro" id="IPR036864">
    <property type="entry name" value="Zn2-C6_fun-type_DNA-bd_sf"/>
</dbReference>
<feature type="compositionally biased region" description="Polar residues" evidence="6">
    <location>
        <begin position="768"/>
        <end position="778"/>
    </location>
</feature>
<keyword evidence="5" id="KW-0539">Nucleus</keyword>
<name>A0A9W8E5J3_9FUNG</name>
<protein>
    <recommendedName>
        <fullName evidence="7">Zn(2)-C6 fungal-type domain-containing protein</fullName>
    </recommendedName>
</protein>
<dbReference type="Pfam" id="PF00172">
    <property type="entry name" value="Zn_clus"/>
    <property type="match status" value="1"/>
</dbReference>
<feature type="compositionally biased region" description="Polar residues" evidence="6">
    <location>
        <begin position="816"/>
        <end position="834"/>
    </location>
</feature>
<keyword evidence="4" id="KW-0804">Transcription</keyword>
<dbReference type="AlphaFoldDB" id="A0A9W8E5J3"/>
<evidence type="ECO:0000313" key="8">
    <source>
        <dbReference type="EMBL" id="KAJ1968986.1"/>
    </source>
</evidence>
<dbReference type="InterPro" id="IPR007219">
    <property type="entry name" value="XnlR_reg_dom"/>
</dbReference>
<evidence type="ECO:0000259" key="7">
    <source>
        <dbReference type="PROSITE" id="PS50048"/>
    </source>
</evidence>
<dbReference type="GO" id="GO:0005634">
    <property type="term" value="C:nucleus"/>
    <property type="evidence" value="ECO:0007669"/>
    <property type="project" value="UniProtKB-SubCell"/>
</dbReference>